<dbReference type="PANTHER" id="PTHR19446">
    <property type="entry name" value="REVERSE TRANSCRIPTASES"/>
    <property type="match status" value="1"/>
</dbReference>
<dbReference type="InterPro" id="IPR043502">
    <property type="entry name" value="DNA/RNA_pol_sf"/>
</dbReference>
<organism evidence="2 3">
    <name type="scientific">Periplaneta americana</name>
    <name type="common">American cockroach</name>
    <name type="synonym">Blatta americana</name>
    <dbReference type="NCBI Taxonomy" id="6978"/>
    <lineage>
        <taxon>Eukaryota</taxon>
        <taxon>Metazoa</taxon>
        <taxon>Ecdysozoa</taxon>
        <taxon>Arthropoda</taxon>
        <taxon>Hexapoda</taxon>
        <taxon>Insecta</taxon>
        <taxon>Pterygota</taxon>
        <taxon>Neoptera</taxon>
        <taxon>Polyneoptera</taxon>
        <taxon>Dictyoptera</taxon>
        <taxon>Blattodea</taxon>
        <taxon>Blattoidea</taxon>
        <taxon>Blattidae</taxon>
        <taxon>Blattinae</taxon>
        <taxon>Periplaneta</taxon>
    </lineage>
</organism>
<sequence>MAINTLTNNIKTAANTASSNSLNFNRIRRKTVHPPHILQLQYVKRSARALWQRTNYPPHRQNYNKATQELKLALKEFYREATDNQSKSLDSKDGSLWRKTRQITKETEKISPLKYDNQWLTSPNDKTEIFSKILESPFQPNDNEDNNTTLEVNNTLNQPLQLSPICKLFTPAEVRNTINRLSAKKAPGHDYITQPLLLQVPRRTIVLLTQIYNAMIRLSYFPSTWKHAHIVMIPKPNKIRTDPFNYRPISLLPLFSKIFDRLLLLRLLTHLESLLPNTRFGFRKMHSCPQQLHRIIHIILDTYEKKQICLGLFLDTDKAFDKVWHNDLLLKLKNHLPDTYYSLIQSFLRRRTYSVIYEGVQSQIRYISAGVPQGSILAPFLCLIYTHDIPTPKSDSLTAAQFADDIAVLSKGDTGEQVTTNLQNFVQEIEKWNKNGEQS</sequence>
<protein>
    <recommendedName>
        <fullName evidence="1">Reverse transcriptase domain-containing protein</fullName>
    </recommendedName>
</protein>
<dbReference type="InterPro" id="IPR000477">
    <property type="entry name" value="RT_dom"/>
</dbReference>
<evidence type="ECO:0000259" key="1">
    <source>
        <dbReference type="PROSITE" id="PS50878"/>
    </source>
</evidence>
<comment type="caution">
    <text evidence="2">The sequence shown here is derived from an EMBL/GenBank/DDBJ whole genome shotgun (WGS) entry which is preliminary data.</text>
</comment>
<dbReference type="EMBL" id="JAJSOF020000033">
    <property type="protein sequence ID" value="KAJ4430463.1"/>
    <property type="molecule type" value="Genomic_DNA"/>
</dbReference>
<keyword evidence="3" id="KW-1185">Reference proteome</keyword>
<gene>
    <name evidence="2" type="ORF">ANN_22679</name>
</gene>
<proteinExistence type="predicted"/>
<evidence type="ECO:0000313" key="2">
    <source>
        <dbReference type="EMBL" id="KAJ4430463.1"/>
    </source>
</evidence>
<reference evidence="2 3" key="1">
    <citation type="journal article" date="2022" name="Allergy">
        <title>Genome assembly and annotation of Periplaneta americana reveal a comprehensive cockroach allergen profile.</title>
        <authorList>
            <person name="Wang L."/>
            <person name="Xiong Q."/>
            <person name="Saelim N."/>
            <person name="Wang L."/>
            <person name="Nong W."/>
            <person name="Wan A.T."/>
            <person name="Shi M."/>
            <person name="Liu X."/>
            <person name="Cao Q."/>
            <person name="Hui J.H.L."/>
            <person name="Sookrung N."/>
            <person name="Leung T.F."/>
            <person name="Tungtrongchitr A."/>
            <person name="Tsui S.K.W."/>
        </authorList>
    </citation>
    <scope>NUCLEOTIDE SEQUENCE [LARGE SCALE GENOMIC DNA]</scope>
    <source>
        <strain evidence="2">PWHHKU_190912</strain>
    </source>
</reference>
<dbReference type="Pfam" id="PF00078">
    <property type="entry name" value="RVT_1"/>
    <property type="match status" value="1"/>
</dbReference>
<accession>A0ABQ8S964</accession>
<name>A0ABQ8S964_PERAM</name>
<dbReference type="SUPFAM" id="SSF56672">
    <property type="entry name" value="DNA/RNA polymerases"/>
    <property type="match status" value="1"/>
</dbReference>
<dbReference type="CDD" id="cd01650">
    <property type="entry name" value="RT_nLTR_like"/>
    <property type="match status" value="1"/>
</dbReference>
<feature type="domain" description="Reverse transcriptase" evidence="1">
    <location>
        <begin position="214"/>
        <end position="439"/>
    </location>
</feature>
<evidence type="ECO:0000313" key="3">
    <source>
        <dbReference type="Proteomes" id="UP001148838"/>
    </source>
</evidence>
<dbReference type="Proteomes" id="UP001148838">
    <property type="component" value="Unassembled WGS sequence"/>
</dbReference>
<dbReference type="PROSITE" id="PS50878">
    <property type="entry name" value="RT_POL"/>
    <property type="match status" value="1"/>
</dbReference>